<evidence type="ECO:0000256" key="4">
    <source>
        <dbReference type="ARBA" id="ARBA00023163"/>
    </source>
</evidence>
<gene>
    <name evidence="8" type="ORF">ATNIH1004_002988</name>
</gene>
<organism evidence="8 9">
    <name type="scientific">Aspergillus tanneri</name>
    <dbReference type="NCBI Taxonomy" id="1220188"/>
    <lineage>
        <taxon>Eukaryota</taxon>
        <taxon>Fungi</taxon>
        <taxon>Dikarya</taxon>
        <taxon>Ascomycota</taxon>
        <taxon>Pezizomycotina</taxon>
        <taxon>Eurotiomycetes</taxon>
        <taxon>Eurotiomycetidae</taxon>
        <taxon>Eurotiales</taxon>
        <taxon>Aspergillaceae</taxon>
        <taxon>Aspergillus</taxon>
        <taxon>Aspergillus subgen. Circumdati</taxon>
    </lineage>
</organism>
<dbReference type="Gene3D" id="4.10.240.10">
    <property type="entry name" value="Zn(2)-C6 fungal-type DNA-binding domain"/>
    <property type="match status" value="1"/>
</dbReference>
<evidence type="ECO:0000256" key="6">
    <source>
        <dbReference type="SAM" id="MobiDB-lite"/>
    </source>
</evidence>
<feature type="region of interest" description="Disordered" evidence="6">
    <location>
        <begin position="1"/>
        <end position="36"/>
    </location>
</feature>
<dbReference type="InterPro" id="IPR050675">
    <property type="entry name" value="OAF3"/>
</dbReference>
<dbReference type="GeneID" id="54325690"/>
<feature type="compositionally biased region" description="Polar residues" evidence="6">
    <location>
        <begin position="88"/>
        <end position="101"/>
    </location>
</feature>
<name>A0A5M9MT98_9EURO</name>
<dbReference type="SMART" id="SM00066">
    <property type="entry name" value="GAL4"/>
    <property type="match status" value="1"/>
</dbReference>
<evidence type="ECO:0000256" key="5">
    <source>
        <dbReference type="ARBA" id="ARBA00023242"/>
    </source>
</evidence>
<feature type="region of interest" description="Disordered" evidence="6">
    <location>
        <begin position="85"/>
        <end position="111"/>
    </location>
</feature>
<dbReference type="InterPro" id="IPR036864">
    <property type="entry name" value="Zn2-C6_fun-type_DNA-bd_sf"/>
</dbReference>
<proteinExistence type="predicted"/>
<comment type="caution">
    <text evidence="8">The sequence shown here is derived from an EMBL/GenBank/DDBJ whole genome shotgun (WGS) entry which is preliminary data.</text>
</comment>
<evidence type="ECO:0000256" key="3">
    <source>
        <dbReference type="ARBA" id="ARBA00023125"/>
    </source>
</evidence>
<dbReference type="PANTHER" id="PTHR31069:SF31">
    <property type="entry name" value="MONODICTYPHENONE CLUSTER TRANSCRIPTION FACTOR-RELATED"/>
    <property type="match status" value="1"/>
</dbReference>
<protein>
    <recommendedName>
        <fullName evidence="7">Zn(2)-C6 fungal-type domain-containing protein</fullName>
    </recommendedName>
</protein>
<dbReference type="PANTHER" id="PTHR31069">
    <property type="entry name" value="OLEATE-ACTIVATED TRANSCRIPTION FACTOR 1-RELATED"/>
    <property type="match status" value="1"/>
</dbReference>
<keyword evidence="5" id="KW-0539">Nucleus</keyword>
<feature type="compositionally biased region" description="Low complexity" evidence="6">
    <location>
        <begin position="13"/>
        <end position="24"/>
    </location>
</feature>
<dbReference type="EMBL" id="QUQM01000001">
    <property type="protein sequence ID" value="KAA8650305.1"/>
    <property type="molecule type" value="Genomic_DNA"/>
</dbReference>
<dbReference type="PROSITE" id="PS50048">
    <property type="entry name" value="ZN2_CY6_FUNGAL_2"/>
    <property type="match status" value="1"/>
</dbReference>
<evidence type="ECO:0000256" key="2">
    <source>
        <dbReference type="ARBA" id="ARBA00023015"/>
    </source>
</evidence>
<dbReference type="RefSeq" id="XP_033429666.1">
    <property type="nucleotide sequence ID" value="XM_033567671.1"/>
</dbReference>
<keyword evidence="4" id="KW-0804">Transcription</keyword>
<dbReference type="OrthoDB" id="2740448at2759"/>
<reference evidence="8 9" key="1">
    <citation type="submission" date="2019-08" db="EMBL/GenBank/DDBJ databases">
        <title>The genome sequence of a newly discovered highly antifungal drug resistant Aspergillus species, Aspergillus tanneri NIH 1004.</title>
        <authorList>
            <person name="Mounaud S."/>
            <person name="Singh I."/>
            <person name="Joardar V."/>
            <person name="Pakala S."/>
            <person name="Pakala S."/>
            <person name="Venepally P."/>
            <person name="Chung J.K."/>
            <person name="Losada L."/>
            <person name="Nierman W.C."/>
        </authorList>
    </citation>
    <scope>NUCLEOTIDE SEQUENCE [LARGE SCALE GENOMIC DNA]</scope>
    <source>
        <strain evidence="8 9">NIH1004</strain>
    </source>
</reference>
<evidence type="ECO:0000313" key="9">
    <source>
        <dbReference type="Proteomes" id="UP000324241"/>
    </source>
</evidence>
<keyword evidence="1" id="KW-0862">Zinc</keyword>
<keyword evidence="2" id="KW-0805">Transcription regulation</keyword>
<sequence>MSPKIWLQPSMQTLPSTPSTITTTEGRPAMSSTTAPDLAPLRKSCDACNLAKVKCSKDQPSCRRCDIRGVRCVYSISLRSAKRHRNVDPNSHSIASPSQAIGPSEMSPRQSPLPFGGTQLDEWDFGYSAGFFREGNSHDNDVLGIFSREVQLPSTFHHPASVPSSNQVPVYANSWTTATPATSVSTESTTTTTTPRSSTTTVSSSPSSYSPRPCACQRDIVRKLAEFNARNLQDGMLLDDILTENKASMAVCRSVMECCDLQHNNDLLLQVELAALLGHMIAVWDRAFQYLSDPSFQSVRFTFGSYQLDQPEERLLQTNLVKIEMAKMSSLLDDFDRRFCASNNSRPGDNPHPAASLLAHLKQKLQFDFEIPPSWTSWR</sequence>
<dbReference type="Pfam" id="PF00172">
    <property type="entry name" value="Zn_clus"/>
    <property type="match status" value="1"/>
</dbReference>
<dbReference type="GO" id="GO:0009893">
    <property type="term" value="P:positive regulation of metabolic process"/>
    <property type="evidence" value="ECO:0007669"/>
    <property type="project" value="UniProtKB-ARBA"/>
</dbReference>
<evidence type="ECO:0000259" key="7">
    <source>
        <dbReference type="PROSITE" id="PS50048"/>
    </source>
</evidence>
<keyword evidence="3" id="KW-0238">DNA-binding</keyword>
<dbReference type="InterPro" id="IPR001138">
    <property type="entry name" value="Zn2Cys6_DnaBD"/>
</dbReference>
<dbReference type="SUPFAM" id="SSF57701">
    <property type="entry name" value="Zn2/Cys6 DNA-binding domain"/>
    <property type="match status" value="1"/>
</dbReference>
<dbReference type="VEuPathDB" id="FungiDB:EYZ11_001332"/>
<feature type="region of interest" description="Disordered" evidence="6">
    <location>
        <begin position="178"/>
        <end position="210"/>
    </location>
</feature>
<dbReference type="GO" id="GO:0008270">
    <property type="term" value="F:zinc ion binding"/>
    <property type="evidence" value="ECO:0007669"/>
    <property type="project" value="InterPro"/>
</dbReference>
<feature type="domain" description="Zn(2)-C6 fungal-type" evidence="7">
    <location>
        <begin position="44"/>
        <end position="74"/>
    </location>
</feature>
<dbReference type="GO" id="GO:0000981">
    <property type="term" value="F:DNA-binding transcription factor activity, RNA polymerase II-specific"/>
    <property type="evidence" value="ECO:0007669"/>
    <property type="project" value="InterPro"/>
</dbReference>
<accession>A0A5M9MT98</accession>
<evidence type="ECO:0000256" key="1">
    <source>
        <dbReference type="ARBA" id="ARBA00022833"/>
    </source>
</evidence>
<dbReference type="GO" id="GO:0003677">
    <property type="term" value="F:DNA binding"/>
    <property type="evidence" value="ECO:0007669"/>
    <property type="project" value="UniProtKB-KW"/>
</dbReference>
<dbReference type="CDD" id="cd00067">
    <property type="entry name" value="GAL4"/>
    <property type="match status" value="1"/>
</dbReference>
<dbReference type="Proteomes" id="UP000324241">
    <property type="component" value="Unassembled WGS sequence"/>
</dbReference>
<dbReference type="AlphaFoldDB" id="A0A5M9MT98"/>
<dbReference type="PRINTS" id="PR00755">
    <property type="entry name" value="AFLATOXINBRP"/>
</dbReference>
<evidence type="ECO:0000313" key="8">
    <source>
        <dbReference type="EMBL" id="KAA8650305.1"/>
    </source>
</evidence>